<reference evidence="9 10" key="1">
    <citation type="submission" date="2023-07" db="EMBL/GenBank/DDBJ databases">
        <title>Sorghum-associated microbial communities from plants grown in Nebraska, USA.</title>
        <authorList>
            <person name="Schachtman D."/>
        </authorList>
    </citation>
    <scope>NUCLEOTIDE SEQUENCE [LARGE SCALE GENOMIC DNA]</scope>
    <source>
        <strain evidence="9 10">BE313</strain>
    </source>
</reference>
<feature type="domain" description="HAMP" evidence="8">
    <location>
        <begin position="212"/>
        <end position="264"/>
    </location>
</feature>
<feature type="domain" description="Methyl-accepting transducer" evidence="7">
    <location>
        <begin position="269"/>
        <end position="498"/>
    </location>
</feature>
<dbReference type="PANTHER" id="PTHR43531:SF14">
    <property type="entry name" value="METHYL-ACCEPTING CHEMOTAXIS PROTEIN I-RELATED"/>
    <property type="match status" value="1"/>
</dbReference>
<feature type="transmembrane region" description="Helical" evidence="6">
    <location>
        <begin position="188"/>
        <end position="211"/>
    </location>
</feature>
<sequence>MRFNDLKIGTRLGLGIALSASLMAGMVWVGASNMGAIKNMLDTATNDRMPKIIAGKEIKDNIRVRAILVRNMVLLEDAAEIKKLADQLAETRANYTKLNSTLQDTITSPQGKTALTKMQVAIAAMKDPVDQAVKLATANNNAEATQLLLSTVAPLQATATNAADEFVQVMISNGQVAQTNAHAAYNSALALLIGLGLAAIALLCALGWLLVRSITRPLNLAVDVSRAVAAGDLSLQFNAEGKNETAQLLLALKAMQTSLAQVVGNVRQNAEGVATASAQISQGNNDLSARTEQQASALEETAASMEELSSTVKQNADNARQANQLAQSASTVAIRGGDVVGQVVETMKGINDSSKKIADIISVIDGIAFQTNILALNAAVEAARAGEQGRGFAVVASEVRSLAQRSAEAAKEIKNLISASVDRVDQGTVLVDQAGVTMQEVVNSIRRVTDIMGEISAASSEQSTGVSQVGEAVTQMDQATQQNAALVEESAAAADSLKVQAEQLVDTVAVFKLAYGITPVAATPKKMPAPQPAAARPVPHAATPPRLAPTPRRPAPTKAAEPPKLTQDKTSQGDWESF</sequence>
<evidence type="ECO:0000256" key="6">
    <source>
        <dbReference type="SAM" id="Phobius"/>
    </source>
</evidence>
<feature type="compositionally biased region" description="Low complexity" evidence="5">
    <location>
        <begin position="522"/>
        <end position="545"/>
    </location>
</feature>
<feature type="transmembrane region" description="Helical" evidence="6">
    <location>
        <begin position="12"/>
        <end position="31"/>
    </location>
</feature>
<dbReference type="PROSITE" id="PS50111">
    <property type="entry name" value="CHEMOTAXIS_TRANSDUC_2"/>
    <property type="match status" value="1"/>
</dbReference>
<evidence type="ECO:0000259" key="7">
    <source>
        <dbReference type="PROSITE" id="PS50111"/>
    </source>
</evidence>
<keyword evidence="1" id="KW-0488">Methylation</keyword>
<dbReference type="Gene3D" id="1.10.287.950">
    <property type="entry name" value="Methyl-accepting chemotaxis protein"/>
    <property type="match status" value="1"/>
</dbReference>
<dbReference type="PROSITE" id="PS50885">
    <property type="entry name" value="HAMP"/>
    <property type="match status" value="1"/>
</dbReference>
<dbReference type="InterPro" id="IPR004089">
    <property type="entry name" value="MCPsignal_dom"/>
</dbReference>
<keyword evidence="3" id="KW-0807">Transducer</keyword>
<dbReference type="RefSeq" id="WP_310371490.1">
    <property type="nucleotide sequence ID" value="NZ_JAVDXT010000001.1"/>
</dbReference>
<evidence type="ECO:0000256" key="1">
    <source>
        <dbReference type="ARBA" id="ARBA00022481"/>
    </source>
</evidence>
<dbReference type="SMART" id="SM00283">
    <property type="entry name" value="MA"/>
    <property type="match status" value="1"/>
</dbReference>
<name>A0ABU2C5A2_9BURK</name>
<dbReference type="SUPFAM" id="SSF58104">
    <property type="entry name" value="Methyl-accepting chemotaxis protein (MCP) signaling domain"/>
    <property type="match status" value="1"/>
</dbReference>
<keyword evidence="10" id="KW-1185">Reference proteome</keyword>
<evidence type="ECO:0000256" key="5">
    <source>
        <dbReference type="SAM" id="MobiDB-lite"/>
    </source>
</evidence>
<dbReference type="CDD" id="cd11386">
    <property type="entry name" value="MCP_signal"/>
    <property type="match status" value="1"/>
</dbReference>
<dbReference type="InterPro" id="IPR051310">
    <property type="entry name" value="MCP_chemotaxis"/>
</dbReference>
<dbReference type="CDD" id="cd19411">
    <property type="entry name" value="MCP2201-like_sensor"/>
    <property type="match status" value="1"/>
</dbReference>
<dbReference type="InterPro" id="IPR047347">
    <property type="entry name" value="YvaQ-like_sensor"/>
</dbReference>
<keyword evidence="6" id="KW-1133">Transmembrane helix</keyword>
<dbReference type="Pfam" id="PF00015">
    <property type="entry name" value="MCPsignal"/>
    <property type="match status" value="1"/>
</dbReference>
<evidence type="ECO:0000256" key="4">
    <source>
        <dbReference type="SAM" id="Coils"/>
    </source>
</evidence>
<gene>
    <name evidence="9" type="ORF">J2X19_001169</name>
</gene>
<evidence type="ECO:0000256" key="3">
    <source>
        <dbReference type="PROSITE-ProRule" id="PRU00284"/>
    </source>
</evidence>
<proteinExistence type="inferred from homology"/>
<dbReference type="Proteomes" id="UP001180487">
    <property type="component" value="Unassembled WGS sequence"/>
</dbReference>
<dbReference type="SMART" id="SM00304">
    <property type="entry name" value="HAMP"/>
    <property type="match status" value="1"/>
</dbReference>
<dbReference type="EMBL" id="JAVDXT010000001">
    <property type="protein sequence ID" value="MDR7376511.1"/>
    <property type="molecule type" value="Genomic_DNA"/>
</dbReference>
<feature type="coiled-coil region" evidence="4">
    <location>
        <begin position="74"/>
        <end position="101"/>
    </location>
</feature>
<dbReference type="InterPro" id="IPR004090">
    <property type="entry name" value="Chemotax_Me-accpt_rcpt"/>
</dbReference>
<accession>A0ABU2C5A2</accession>
<evidence type="ECO:0000313" key="10">
    <source>
        <dbReference type="Proteomes" id="UP001180487"/>
    </source>
</evidence>
<organism evidence="9 10">
    <name type="scientific">Rhodoferax ferrireducens</name>
    <dbReference type="NCBI Taxonomy" id="192843"/>
    <lineage>
        <taxon>Bacteria</taxon>
        <taxon>Pseudomonadati</taxon>
        <taxon>Pseudomonadota</taxon>
        <taxon>Betaproteobacteria</taxon>
        <taxon>Burkholderiales</taxon>
        <taxon>Comamonadaceae</taxon>
        <taxon>Rhodoferax</taxon>
    </lineage>
</organism>
<dbReference type="PANTHER" id="PTHR43531">
    <property type="entry name" value="PROTEIN ICFG"/>
    <property type="match status" value="1"/>
</dbReference>
<dbReference type="CDD" id="cd06225">
    <property type="entry name" value="HAMP"/>
    <property type="match status" value="1"/>
</dbReference>
<evidence type="ECO:0000313" key="9">
    <source>
        <dbReference type="EMBL" id="MDR7376511.1"/>
    </source>
</evidence>
<dbReference type="InterPro" id="IPR024478">
    <property type="entry name" value="HlyB_4HB_MCP"/>
</dbReference>
<keyword evidence="4" id="KW-0175">Coiled coil</keyword>
<comment type="caution">
    <text evidence="9">The sequence shown here is derived from an EMBL/GenBank/DDBJ whole genome shotgun (WGS) entry which is preliminary data.</text>
</comment>
<protein>
    <submittedName>
        <fullName evidence="9">Methyl-accepting chemotaxis protein</fullName>
    </submittedName>
</protein>
<keyword evidence="6" id="KW-0472">Membrane</keyword>
<evidence type="ECO:0000259" key="8">
    <source>
        <dbReference type="PROSITE" id="PS50885"/>
    </source>
</evidence>
<keyword evidence="6" id="KW-0812">Transmembrane</keyword>
<feature type="region of interest" description="Disordered" evidence="5">
    <location>
        <begin position="522"/>
        <end position="578"/>
    </location>
</feature>
<dbReference type="PRINTS" id="PR00260">
    <property type="entry name" value="CHEMTRNSDUCR"/>
</dbReference>
<comment type="similarity">
    <text evidence="2">Belongs to the methyl-accepting chemotaxis (MCP) protein family.</text>
</comment>
<dbReference type="InterPro" id="IPR003660">
    <property type="entry name" value="HAMP_dom"/>
</dbReference>
<feature type="compositionally biased region" description="Polar residues" evidence="5">
    <location>
        <begin position="568"/>
        <end position="578"/>
    </location>
</feature>
<dbReference type="Pfam" id="PF12729">
    <property type="entry name" value="4HB_MCP_1"/>
    <property type="match status" value="1"/>
</dbReference>
<dbReference type="Pfam" id="PF00672">
    <property type="entry name" value="HAMP"/>
    <property type="match status" value="1"/>
</dbReference>
<evidence type="ECO:0000256" key="2">
    <source>
        <dbReference type="ARBA" id="ARBA00029447"/>
    </source>
</evidence>